<proteinExistence type="predicted"/>
<protein>
    <submittedName>
        <fullName evidence="1">Uncharacterized protein</fullName>
    </submittedName>
</protein>
<keyword evidence="2" id="KW-1185">Reference proteome</keyword>
<comment type="caution">
    <text evidence="1">The sequence shown here is derived from an EMBL/GenBank/DDBJ whole genome shotgun (WGS) entry which is preliminary data.</text>
</comment>
<reference evidence="1 2" key="1">
    <citation type="journal article" date="2023" name="Nucleic Acids Res.">
        <title>The hologenome of Daphnia magna reveals possible DNA methylation and microbiome-mediated evolution of the host genome.</title>
        <authorList>
            <person name="Chaturvedi A."/>
            <person name="Li X."/>
            <person name="Dhandapani V."/>
            <person name="Marshall H."/>
            <person name="Kissane S."/>
            <person name="Cuenca-Cambronero M."/>
            <person name="Asole G."/>
            <person name="Calvet F."/>
            <person name="Ruiz-Romero M."/>
            <person name="Marangio P."/>
            <person name="Guigo R."/>
            <person name="Rago D."/>
            <person name="Mirbahai L."/>
            <person name="Eastwood N."/>
            <person name="Colbourne J.K."/>
            <person name="Zhou J."/>
            <person name="Mallon E."/>
            <person name="Orsini L."/>
        </authorList>
    </citation>
    <scope>NUCLEOTIDE SEQUENCE [LARGE SCALE GENOMIC DNA]</scope>
    <source>
        <strain evidence="1">LRV0_1</strain>
    </source>
</reference>
<organism evidence="1 2">
    <name type="scientific">Daphnia magna</name>
    <dbReference type="NCBI Taxonomy" id="35525"/>
    <lineage>
        <taxon>Eukaryota</taxon>
        <taxon>Metazoa</taxon>
        <taxon>Ecdysozoa</taxon>
        <taxon>Arthropoda</taxon>
        <taxon>Crustacea</taxon>
        <taxon>Branchiopoda</taxon>
        <taxon>Diplostraca</taxon>
        <taxon>Cladocera</taxon>
        <taxon>Anomopoda</taxon>
        <taxon>Daphniidae</taxon>
        <taxon>Daphnia</taxon>
    </lineage>
</organism>
<accession>A0ABR0AVI1</accession>
<name>A0ABR0AVI1_9CRUS</name>
<evidence type="ECO:0000313" key="1">
    <source>
        <dbReference type="EMBL" id="KAK4029095.1"/>
    </source>
</evidence>
<dbReference type="Proteomes" id="UP001234178">
    <property type="component" value="Unassembled WGS sequence"/>
</dbReference>
<gene>
    <name evidence="1" type="ORF">OUZ56_022105</name>
</gene>
<sequence length="85" mass="9804">MKKKFTVERPTPTTPIENRRRLIGPPLVNARNHYMDPSARKKKEEGAAIDLKTRRGPGSSIRLVPTGSRHLRVYFKRRRPSRITG</sequence>
<evidence type="ECO:0000313" key="2">
    <source>
        <dbReference type="Proteomes" id="UP001234178"/>
    </source>
</evidence>
<dbReference type="EMBL" id="JAOYFB010000039">
    <property type="protein sequence ID" value="KAK4029095.1"/>
    <property type="molecule type" value="Genomic_DNA"/>
</dbReference>